<dbReference type="CDD" id="cd24007">
    <property type="entry name" value="ASKHA_NBD_eukNAGK-like"/>
    <property type="match status" value="1"/>
</dbReference>
<gene>
    <name evidence="2" type="ORF">SAMN05421852_12614</name>
</gene>
<dbReference type="EMBL" id="FORR01000026">
    <property type="protein sequence ID" value="SFJ84285.1"/>
    <property type="molecule type" value="Genomic_DNA"/>
</dbReference>
<dbReference type="RefSeq" id="WP_093231561.1">
    <property type="nucleotide sequence ID" value="NZ_FORR01000026.1"/>
</dbReference>
<proteinExistence type="predicted"/>
<dbReference type="InterPro" id="IPR002731">
    <property type="entry name" value="ATPase_BadF"/>
</dbReference>
<sequence length="299" mass="32040">MNYVIGVDGGGTKTEAVAFDLAGRELGRGVSGFANVLMGAKQAIGHIIEAIQICMQEVKSGTCIYMYLGLAGIESGSHRDQLKAALSQHFGIPFFIVNDARIAHAAALEGKDGILTISGTGSVCFGVHHGKSVFTGGWGNLLGDEGSGYWIAIEALRQLIYEDETDKEPSLLSRKLLSYLKVKEARKIIGPVYASSKGEIAALVPVVVEAANEGDSRALQILQQAGKHLAHITIHCWRKLGFSEQVTVAMSGSVLQKIPRVQEIFVQEVLRAVPEAQIISNQVSSAKGGYYLALQEIHP</sequence>
<evidence type="ECO:0000259" key="1">
    <source>
        <dbReference type="Pfam" id="PF01869"/>
    </source>
</evidence>
<dbReference type="PANTHER" id="PTHR43190:SF3">
    <property type="entry name" value="N-ACETYL-D-GLUCOSAMINE KINASE"/>
    <property type="match status" value="1"/>
</dbReference>
<dbReference type="STRING" id="46223.SAMN05421852_12614"/>
<dbReference type="Gene3D" id="3.30.420.40">
    <property type="match status" value="2"/>
</dbReference>
<dbReference type="InterPro" id="IPR043129">
    <property type="entry name" value="ATPase_NBD"/>
</dbReference>
<reference evidence="2 3" key="1">
    <citation type="submission" date="2016-10" db="EMBL/GenBank/DDBJ databases">
        <authorList>
            <person name="de Groot N.N."/>
        </authorList>
    </citation>
    <scope>NUCLEOTIDE SEQUENCE [LARGE SCALE GENOMIC DNA]</scope>
    <source>
        <strain evidence="2 3">DSM 44778</strain>
    </source>
</reference>
<dbReference type="PANTHER" id="PTHR43190">
    <property type="entry name" value="N-ACETYL-D-GLUCOSAMINE KINASE"/>
    <property type="match status" value="1"/>
</dbReference>
<dbReference type="SUPFAM" id="SSF53067">
    <property type="entry name" value="Actin-like ATPase domain"/>
    <property type="match status" value="2"/>
</dbReference>
<dbReference type="InterPro" id="IPR052519">
    <property type="entry name" value="Euk-type_GlcNAc_Kinase"/>
</dbReference>
<dbReference type="Proteomes" id="UP000199545">
    <property type="component" value="Unassembled WGS sequence"/>
</dbReference>
<evidence type="ECO:0000313" key="2">
    <source>
        <dbReference type="EMBL" id="SFJ84285.1"/>
    </source>
</evidence>
<feature type="domain" description="ATPase BadF/BadG/BcrA/BcrD type" evidence="1">
    <location>
        <begin position="5"/>
        <end position="288"/>
    </location>
</feature>
<keyword evidence="3" id="KW-1185">Reference proteome</keyword>
<name>A0A1I3UN11_9BACL</name>
<dbReference type="OrthoDB" id="9772633at2"/>
<protein>
    <submittedName>
        <fullName evidence="2">BadF-type ATPase</fullName>
    </submittedName>
</protein>
<evidence type="ECO:0000313" key="3">
    <source>
        <dbReference type="Proteomes" id="UP000199545"/>
    </source>
</evidence>
<dbReference type="Pfam" id="PF01869">
    <property type="entry name" value="BcrAD_BadFG"/>
    <property type="match status" value="1"/>
</dbReference>
<accession>A0A1I3UN11</accession>
<organism evidence="2 3">
    <name type="scientific">Thermoflavimicrobium dichotomicum</name>
    <dbReference type="NCBI Taxonomy" id="46223"/>
    <lineage>
        <taxon>Bacteria</taxon>
        <taxon>Bacillati</taxon>
        <taxon>Bacillota</taxon>
        <taxon>Bacilli</taxon>
        <taxon>Bacillales</taxon>
        <taxon>Thermoactinomycetaceae</taxon>
        <taxon>Thermoflavimicrobium</taxon>
    </lineage>
</organism>
<dbReference type="AlphaFoldDB" id="A0A1I3UN11"/>